<feature type="domain" description="hAT-like transposase RNase-H fold" evidence="3">
    <location>
        <begin position="106"/>
        <end position="204"/>
    </location>
</feature>
<evidence type="ECO:0000259" key="2">
    <source>
        <dbReference type="Pfam" id="PF05699"/>
    </source>
</evidence>
<feature type="domain" description="HAT C-terminal dimerisation" evidence="2">
    <location>
        <begin position="264"/>
        <end position="346"/>
    </location>
</feature>
<reference evidence="4" key="3">
    <citation type="submission" date="2020-06" db="EMBL/GenBank/DDBJ databases">
        <title>Helianthus annuus Genome sequencing and assembly Release 2.</title>
        <authorList>
            <person name="Gouzy J."/>
            <person name="Langlade N."/>
            <person name="Munos S."/>
        </authorList>
    </citation>
    <scope>NUCLEOTIDE SEQUENCE</scope>
    <source>
        <tissue evidence="4">Leaves</tissue>
    </source>
</reference>
<evidence type="ECO:0000259" key="3">
    <source>
        <dbReference type="Pfam" id="PF14372"/>
    </source>
</evidence>
<dbReference type="OrthoDB" id="1873329at2759"/>
<dbReference type="InterPro" id="IPR012337">
    <property type="entry name" value="RNaseH-like_sf"/>
</dbReference>
<protein>
    <submittedName>
        <fullName evidence="4">HAT dimerization domain, ribonuclease H-like superfamily, hAT-like transposase, RNase-H</fullName>
    </submittedName>
    <submittedName>
        <fullName evidence="5">Putative HAT, C-terminal dimerization domain-containing protein</fullName>
    </submittedName>
</protein>
<dbReference type="EMBL" id="CM007901">
    <property type="protein sequence ID" value="OTG05554.1"/>
    <property type="molecule type" value="Genomic_DNA"/>
</dbReference>
<reference evidence="5" key="2">
    <citation type="submission" date="2017-02" db="EMBL/GenBank/DDBJ databases">
        <title>Sunflower complete genome.</title>
        <authorList>
            <person name="Langlade N."/>
            <person name="Munos S."/>
        </authorList>
    </citation>
    <scope>NUCLEOTIDE SEQUENCE [LARGE SCALE GENOMIC DNA]</scope>
    <source>
        <tissue evidence="5">Leaves</tissue>
    </source>
</reference>
<evidence type="ECO:0000313" key="4">
    <source>
        <dbReference type="EMBL" id="KAF5764885.1"/>
    </source>
</evidence>
<evidence type="ECO:0000256" key="1">
    <source>
        <dbReference type="SAM" id="MobiDB-lite"/>
    </source>
</evidence>
<dbReference type="PANTHER" id="PTHR23272">
    <property type="entry name" value="BED FINGER-RELATED"/>
    <property type="match status" value="1"/>
</dbReference>
<gene>
    <name evidence="5" type="ORF">HannXRQ_Chr12g0374831</name>
    <name evidence="4" type="ORF">HanXRQr2_Chr15g0697201</name>
</gene>
<dbReference type="GO" id="GO:0046983">
    <property type="term" value="F:protein dimerization activity"/>
    <property type="evidence" value="ECO:0007669"/>
    <property type="project" value="InterPro"/>
</dbReference>
<dbReference type="OMA" id="RKIFYDV"/>
<dbReference type="InterPro" id="IPR025525">
    <property type="entry name" value="hAT-like_transposase_RNase-H"/>
</dbReference>
<dbReference type="GO" id="GO:0003677">
    <property type="term" value="F:DNA binding"/>
    <property type="evidence" value="ECO:0007669"/>
    <property type="project" value="InterPro"/>
</dbReference>
<dbReference type="EMBL" id="MNCJ02000330">
    <property type="protein sequence ID" value="KAF5764885.1"/>
    <property type="molecule type" value="Genomic_DNA"/>
</dbReference>
<dbReference type="PANTHER" id="PTHR23272:SF187">
    <property type="entry name" value="AC9 TRANSPOSASE-RELATED"/>
    <property type="match status" value="1"/>
</dbReference>
<organism evidence="5 6">
    <name type="scientific">Helianthus annuus</name>
    <name type="common">Common sunflower</name>
    <dbReference type="NCBI Taxonomy" id="4232"/>
    <lineage>
        <taxon>Eukaryota</taxon>
        <taxon>Viridiplantae</taxon>
        <taxon>Streptophyta</taxon>
        <taxon>Embryophyta</taxon>
        <taxon>Tracheophyta</taxon>
        <taxon>Spermatophyta</taxon>
        <taxon>Magnoliopsida</taxon>
        <taxon>eudicotyledons</taxon>
        <taxon>Gunneridae</taxon>
        <taxon>Pentapetalae</taxon>
        <taxon>asterids</taxon>
        <taxon>campanulids</taxon>
        <taxon>Asterales</taxon>
        <taxon>Asteraceae</taxon>
        <taxon>Asteroideae</taxon>
        <taxon>Heliantheae alliance</taxon>
        <taxon>Heliantheae</taxon>
        <taxon>Helianthus</taxon>
    </lineage>
</organism>
<name>A0A251T3S3_HELAN</name>
<dbReference type="Pfam" id="PF14372">
    <property type="entry name" value="hAT-like_RNase-H"/>
    <property type="match status" value="1"/>
</dbReference>
<accession>A0A251T3S3</accession>
<evidence type="ECO:0000313" key="5">
    <source>
        <dbReference type="EMBL" id="OTG05554.1"/>
    </source>
</evidence>
<proteinExistence type="predicted"/>
<dbReference type="InParanoid" id="A0A251T3S3"/>
<reference evidence="4 6" key="1">
    <citation type="journal article" date="2017" name="Nature">
        <title>The sunflower genome provides insights into oil metabolism, flowering and Asterid evolution.</title>
        <authorList>
            <person name="Badouin H."/>
            <person name="Gouzy J."/>
            <person name="Grassa C.J."/>
            <person name="Murat F."/>
            <person name="Staton S.E."/>
            <person name="Cottret L."/>
            <person name="Lelandais-Briere C."/>
            <person name="Owens G.L."/>
            <person name="Carrere S."/>
            <person name="Mayjonade B."/>
            <person name="Legrand L."/>
            <person name="Gill N."/>
            <person name="Kane N.C."/>
            <person name="Bowers J.E."/>
            <person name="Hubner S."/>
            <person name="Bellec A."/>
            <person name="Berard A."/>
            <person name="Berges H."/>
            <person name="Blanchet N."/>
            <person name="Boniface M.C."/>
            <person name="Brunel D."/>
            <person name="Catrice O."/>
            <person name="Chaidir N."/>
            <person name="Claudel C."/>
            <person name="Donnadieu C."/>
            <person name="Faraut T."/>
            <person name="Fievet G."/>
            <person name="Helmstetter N."/>
            <person name="King M."/>
            <person name="Knapp S.J."/>
            <person name="Lai Z."/>
            <person name="Le Paslier M.C."/>
            <person name="Lippi Y."/>
            <person name="Lorenzon L."/>
            <person name="Mandel J.R."/>
            <person name="Marage G."/>
            <person name="Marchand G."/>
            <person name="Marquand E."/>
            <person name="Bret-Mestries E."/>
            <person name="Morien E."/>
            <person name="Nambeesan S."/>
            <person name="Nguyen T."/>
            <person name="Pegot-Espagnet P."/>
            <person name="Pouilly N."/>
            <person name="Raftis F."/>
            <person name="Sallet E."/>
            <person name="Schiex T."/>
            <person name="Thomas J."/>
            <person name="Vandecasteele C."/>
            <person name="Vares D."/>
            <person name="Vear F."/>
            <person name="Vautrin S."/>
            <person name="Crespi M."/>
            <person name="Mangin B."/>
            <person name="Burke J.M."/>
            <person name="Salse J."/>
            <person name="Munos S."/>
            <person name="Vincourt P."/>
            <person name="Rieseberg L.H."/>
            <person name="Langlade N.B."/>
        </authorList>
    </citation>
    <scope>NUCLEOTIDE SEQUENCE [LARGE SCALE GENOMIC DNA]</scope>
    <source>
        <strain evidence="6">cv. SF193</strain>
        <tissue evidence="4">Leaves</tissue>
    </source>
</reference>
<dbReference type="STRING" id="4232.A0A251T3S3"/>
<feature type="region of interest" description="Disordered" evidence="1">
    <location>
        <begin position="212"/>
        <end position="234"/>
    </location>
</feature>
<keyword evidence="6" id="KW-1185">Reference proteome</keyword>
<feature type="region of interest" description="Disordered" evidence="1">
    <location>
        <begin position="373"/>
        <end position="395"/>
    </location>
</feature>
<evidence type="ECO:0000313" key="6">
    <source>
        <dbReference type="Proteomes" id="UP000215914"/>
    </source>
</evidence>
<dbReference type="Proteomes" id="UP000215914">
    <property type="component" value="Chromosome 12"/>
</dbReference>
<sequence length="395" mass="45243">MQQMWSCLIVSKVREILLDIYQAVGQMLLDTDMKLKTSSFSQNTFREMLVAAIVMLDGALYYRRAFCHLELSDSNFKHSPNALKWEKIRKICTFLGVCYDVTNVFSGTKYPTANLYHPHVFMAYLTLFEDMSSNDEYIKNMAELMMTRFQKYWSDFGLTLAITVVLDPRYKLHFIDWSYSQIYGEASPEYSNVEQFLNSTFNEYVNMLNVAGDDRRDDPTRASNASKGVGDTMDDSTHAYGMSARLKDFDQFQSKDFTINKKSELQMYLEELRVDISCELDVLDFWKANEFRYPTLARMARDFLTIPVSIVTAESTFSASGRVLNEHRSSLSKDTVEVLICTKDWLFGDYCSNQVSVDELTEDIMSLDISRESDASNSVNNPKVSTPNASSSVAC</sequence>
<dbReference type="Gramene" id="mRNA:HanXRQr2_Chr15g0697201">
    <property type="protein sequence ID" value="mRNA:HanXRQr2_Chr15g0697201"/>
    <property type="gene ID" value="HanXRQr2_Chr15g0697201"/>
</dbReference>
<dbReference type="SUPFAM" id="SSF53098">
    <property type="entry name" value="Ribonuclease H-like"/>
    <property type="match status" value="1"/>
</dbReference>
<dbReference type="Pfam" id="PF05699">
    <property type="entry name" value="Dimer_Tnp_hAT"/>
    <property type="match status" value="1"/>
</dbReference>
<dbReference type="InterPro" id="IPR008906">
    <property type="entry name" value="HATC_C_dom"/>
</dbReference>
<dbReference type="AlphaFoldDB" id="A0A251T3S3"/>
<feature type="compositionally biased region" description="Polar residues" evidence="1">
    <location>
        <begin position="375"/>
        <end position="395"/>
    </location>
</feature>